<evidence type="ECO:0000259" key="3">
    <source>
        <dbReference type="PROSITE" id="PS50893"/>
    </source>
</evidence>
<dbReference type="Pfam" id="PF00005">
    <property type="entry name" value="ABC_tran"/>
    <property type="match status" value="1"/>
</dbReference>
<dbReference type="GO" id="GO:0005524">
    <property type="term" value="F:ATP binding"/>
    <property type="evidence" value="ECO:0007669"/>
    <property type="project" value="UniProtKB-KW"/>
</dbReference>
<dbReference type="InterPro" id="IPR027417">
    <property type="entry name" value="P-loop_NTPase"/>
</dbReference>
<dbReference type="InterPro" id="IPR003439">
    <property type="entry name" value="ABC_transporter-like_ATP-bd"/>
</dbReference>
<dbReference type="AlphaFoldDB" id="A0A841GIS6"/>
<dbReference type="Gene3D" id="3.40.50.300">
    <property type="entry name" value="P-loop containing nucleotide triphosphate hydrolases"/>
    <property type="match status" value="1"/>
</dbReference>
<dbReference type="Proteomes" id="UP000582837">
    <property type="component" value="Unassembled WGS sequence"/>
</dbReference>
<dbReference type="RefSeq" id="WP_170030735.1">
    <property type="nucleotide sequence ID" value="NZ_JABDTL010000001.1"/>
</dbReference>
<organism evidence="4 5">
    <name type="scientific">Longimicrobium terrae</name>
    <dbReference type="NCBI Taxonomy" id="1639882"/>
    <lineage>
        <taxon>Bacteria</taxon>
        <taxon>Pseudomonadati</taxon>
        <taxon>Gemmatimonadota</taxon>
        <taxon>Longimicrobiia</taxon>
        <taxon>Longimicrobiales</taxon>
        <taxon>Longimicrobiaceae</taxon>
        <taxon>Longimicrobium</taxon>
    </lineage>
</organism>
<accession>A0A841GIS6</accession>
<dbReference type="PROSITE" id="PS50893">
    <property type="entry name" value="ABC_TRANSPORTER_2"/>
    <property type="match status" value="1"/>
</dbReference>
<keyword evidence="5" id="KW-1185">Reference proteome</keyword>
<evidence type="ECO:0000313" key="5">
    <source>
        <dbReference type="Proteomes" id="UP000582837"/>
    </source>
</evidence>
<dbReference type="PANTHER" id="PTHR43158:SF2">
    <property type="entry name" value="SKFA PEPTIDE EXPORT ATP-BINDING PROTEIN SKFE"/>
    <property type="match status" value="1"/>
</dbReference>
<dbReference type="InterPro" id="IPR003593">
    <property type="entry name" value="AAA+_ATPase"/>
</dbReference>
<dbReference type="EMBL" id="JACHIA010000001">
    <property type="protein sequence ID" value="MBB6068551.1"/>
    <property type="molecule type" value="Genomic_DNA"/>
</dbReference>
<keyword evidence="2 4" id="KW-0067">ATP-binding</keyword>
<dbReference type="CDD" id="cd03230">
    <property type="entry name" value="ABC_DR_subfamily_A"/>
    <property type="match status" value="1"/>
</dbReference>
<dbReference type="PANTHER" id="PTHR43158">
    <property type="entry name" value="SKFA PEPTIDE EXPORT ATP-BINDING PROTEIN SKFE"/>
    <property type="match status" value="1"/>
</dbReference>
<evidence type="ECO:0000256" key="2">
    <source>
        <dbReference type="ARBA" id="ARBA00022840"/>
    </source>
</evidence>
<dbReference type="SMART" id="SM00382">
    <property type="entry name" value="AAA"/>
    <property type="match status" value="1"/>
</dbReference>
<evidence type="ECO:0000313" key="4">
    <source>
        <dbReference type="EMBL" id="MBB6068551.1"/>
    </source>
</evidence>
<reference evidence="4 5" key="1">
    <citation type="submission" date="2020-08" db="EMBL/GenBank/DDBJ databases">
        <title>Genomic Encyclopedia of Type Strains, Phase IV (KMG-IV): sequencing the most valuable type-strain genomes for metagenomic binning, comparative biology and taxonomic classification.</title>
        <authorList>
            <person name="Goeker M."/>
        </authorList>
    </citation>
    <scope>NUCLEOTIDE SEQUENCE [LARGE SCALE GENOMIC DNA]</scope>
    <source>
        <strain evidence="4 5">DSM 29007</strain>
    </source>
</reference>
<gene>
    <name evidence="4" type="ORF">HNQ61_000162</name>
</gene>
<feature type="domain" description="ABC transporter" evidence="3">
    <location>
        <begin position="16"/>
        <end position="243"/>
    </location>
</feature>
<dbReference type="GO" id="GO:0016887">
    <property type="term" value="F:ATP hydrolysis activity"/>
    <property type="evidence" value="ECO:0007669"/>
    <property type="project" value="InterPro"/>
</dbReference>
<keyword evidence="1" id="KW-0547">Nucleotide-binding</keyword>
<sequence>MSTPLPTRLDGVPLAVRTQNLTKRFGRQTALDDVSLQVPEGAVYVLIGPNGAGKSTTLKVLLDLVRADSGTAEVCGVDPRTRGPEARAQTGYVPERLDWGYGWMRVGRLLEHHAAYFPAWDREYAARLGRIFGIEPERRMGTLSKGQSRRVHLIMALAHRPPVLVLDEPTDGLDPVMLDEALGLLAEHVADTPTTVLVSTHQVHDVERLADHVGVMRDGRLVLQAPRDVLHRDLRRYRAEVPEGWAGAPELNGAVLRRGALGREIQWTIWGGERDVAQRLARAGAVVRDAAPLTLQEAAITLLSRKDQP</sequence>
<comment type="caution">
    <text evidence="4">The sequence shown here is derived from an EMBL/GenBank/DDBJ whole genome shotgun (WGS) entry which is preliminary data.</text>
</comment>
<name>A0A841GIS6_9BACT</name>
<proteinExistence type="predicted"/>
<evidence type="ECO:0000256" key="1">
    <source>
        <dbReference type="ARBA" id="ARBA00022741"/>
    </source>
</evidence>
<protein>
    <submittedName>
        <fullName evidence="4">ABC-2 type transport system ATP-binding protein</fullName>
    </submittedName>
</protein>
<dbReference type="SUPFAM" id="SSF52540">
    <property type="entry name" value="P-loop containing nucleoside triphosphate hydrolases"/>
    <property type="match status" value="1"/>
</dbReference>